<dbReference type="Proteomes" id="UP001231518">
    <property type="component" value="Chromosome 30"/>
</dbReference>
<proteinExistence type="predicted"/>
<dbReference type="AlphaFoldDB" id="A0AAD7Y950"/>
<feature type="compositionally biased region" description="Low complexity" evidence="1">
    <location>
        <begin position="121"/>
        <end position="133"/>
    </location>
</feature>
<comment type="caution">
    <text evidence="2">The sequence shown here is derived from an EMBL/GenBank/DDBJ whole genome shotgun (WGS) entry which is preliminary data.</text>
</comment>
<feature type="region of interest" description="Disordered" evidence="1">
    <location>
        <begin position="121"/>
        <end position="172"/>
    </location>
</feature>
<evidence type="ECO:0000313" key="3">
    <source>
        <dbReference type="Proteomes" id="UP001231518"/>
    </source>
</evidence>
<feature type="compositionally biased region" description="Basic residues" evidence="1">
    <location>
        <begin position="623"/>
        <end position="642"/>
    </location>
</feature>
<protein>
    <submittedName>
        <fullName evidence="2">Uncharacterized protein</fullName>
    </submittedName>
</protein>
<name>A0AAD7Y950_MYTSE</name>
<evidence type="ECO:0000256" key="1">
    <source>
        <dbReference type="SAM" id="MobiDB-lite"/>
    </source>
</evidence>
<feature type="compositionally biased region" description="Basic and acidic residues" evidence="1">
    <location>
        <begin position="360"/>
        <end position="374"/>
    </location>
</feature>
<feature type="compositionally biased region" description="Basic and acidic residues" evidence="1">
    <location>
        <begin position="228"/>
        <end position="238"/>
    </location>
</feature>
<keyword evidence="3" id="KW-1185">Reference proteome</keyword>
<feature type="region of interest" description="Disordered" evidence="1">
    <location>
        <begin position="334"/>
        <end position="353"/>
    </location>
</feature>
<feature type="compositionally biased region" description="Polar residues" evidence="1">
    <location>
        <begin position="607"/>
        <end position="619"/>
    </location>
</feature>
<feature type="compositionally biased region" description="Basic and acidic residues" evidence="1">
    <location>
        <begin position="334"/>
        <end position="345"/>
    </location>
</feature>
<feature type="region of interest" description="Disordered" evidence="1">
    <location>
        <begin position="360"/>
        <end position="381"/>
    </location>
</feature>
<accession>A0AAD7Y950</accession>
<feature type="region of interest" description="Disordered" evidence="1">
    <location>
        <begin position="212"/>
        <end position="278"/>
    </location>
</feature>
<feature type="compositionally biased region" description="Low complexity" evidence="1">
    <location>
        <begin position="77"/>
        <end position="97"/>
    </location>
</feature>
<organism evidence="2 3">
    <name type="scientific">Mythimna separata</name>
    <name type="common">Oriental armyworm</name>
    <name type="synonym">Pseudaletia separata</name>
    <dbReference type="NCBI Taxonomy" id="271217"/>
    <lineage>
        <taxon>Eukaryota</taxon>
        <taxon>Metazoa</taxon>
        <taxon>Ecdysozoa</taxon>
        <taxon>Arthropoda</taxon>
        <taxon>Hexapoda</taxon>
        <taxon>Insecta</taxon>
        <taxon>Pterygota</taxon>
        <taxon>Neoptera</taxon>
        <taxon>Endopterygota</taxon>
        <taxon>Lepidoptera</taxon>
        <taxon>Glossata</taxon>
        <taxon>Ditrysia</taxon>
        <taxon>Noctuoidea</taxon>
        <taxon>Noctuidae</taxon>
        <taxon>Noctuinae</taxon>
        <taxon>Hadenini</taxon>
        <taxon>Mythimna</taxon>
    </lineage>
</organism>
<feature type="region of interest" description="Disordered" evidence="1">
    <location>
        <begin position="601"/>
        <end position="642"/>
    </location>
</feature>
<sequence>MTYIPAYFTVPPEIEDENETSSNNSILNHAIVELFMNSTADTLLFLGSSGTTDQTVLDLTTPYSFFTAPLGNETFDPPSSLNPSSSSTYGSSMTTSPEPSLDFRPTSSSNWIHSTSSTVDVSTLTPSSTASTPEGELFSSPDTVTSHISVSTTSKSSASTTSPASTPPSHVDPSVAAIQKKWLHGLASPTASTPKMVVPKLTSVFDYDFTTQKPPPVIRRNRKPQKNKSTDHSVREGITKPQKSKRRHPEAEVKTFWHDPPKVPSLKRTRDTQTLTTATKRKLKPDLLLGNVTISVVTKKKKHVGEYEETSSASGESQRFKRMHKIPEVTKKEWYSDRTGKESKRAGTNAPTTEELLRHNLISDRTDKESKRAETNAPTTEELLRHNLVSAPTTTSVLPTSSTTEALFTTEREVRQEPYVIVFVTELARLVSTKEGTAVRDVLKHADLILHYVYKSRQLQWLFQPLTEFTKMLAKALQEYEIDVIQKRAADLYRALRRRRETLSAELNALLEHAAQLYDDDEGQQLLTVLNDFAAFPNITLNGYWLCNSLINSFLRPYRRLTDAAQRRRLTDAATLALHTSFSPHGTDKPGALRIGGVRQAGVPPEESQTQKEPFSITTRTPRERKRKRRHRSHKKKRGRQRYRIHRIKPGTERVYNQDLMTPSISAKLEWPMLLY</sequence>
<gene>
    <name evidence="2" type="ORF">PYW07_012829</name>
</gene>
<evidence type="ECO:0000313" key="2">
    <source>
        <dbReference type="EMBL" id="KAJ8706751.1"/>
    </source>
</evidence>
<dbReference type="EMBL" id="JARGEI010000028">
    <property type="protein sequence ID" value="KAJ8706751.1"/>
    <property type="molecule type" value="Genomic_DNA"/>
</dbReference>
<feature type="compositionally biased region" description="Low complexity" evidence="1">
    <location>
        <begin position="143"/>
        <end position="171"/>
    </location>
</feature>
<reference evidence="2" key="1">
    <citation type="submission" date="2023-03" db="EMBL/GenBank/DDBJ databases">
        <title>Chromosome-level genomes of two armyworms, Mythimna separata and Mythimna loreyi, provide insights into the biosynthesis and reception of sex pheromones.</title>
        <authorList>
            <person name="Zhao H."/>
        </authorList>
    </citation>
    <scope>NUCLEOTIDE SEQUENCE</scope>
    <source>
        <strain evidence="2">BeijingLab</strain>
        <tissue evidence="2">Pupa</tissue>
    </source>
</reference>
<feature type="region of interest" description="Disordered" evidence="1">
    <location>
        <begin position="72"/>
        <end position="108"/>
    </location>
</feature>
<feature type="compositionally biased region" description="Basic and acidic residues" evidence="1">
    <location>
        <begin position="249"/>
        <end position="261"/>
    </location>
</feature>